<dbReference type="SUPFAM" id="SSF48452">
    <property type="entry name" value="TPR-like"/>
    <property type="match status" value="1"/>
</dbReference>
<evidence type="ECO:0000313" key="1">
    <source>
        <dbReference type="EMBL" id="CAK8688841.1"/>
    </source>
</evidence>
<dbReference type="InterPro" id="IPR011990">
    <property type="entry name" value="TPR-like_helical_dom_sf"/>
</dbReference>
<organism evidence="1 2">
    <name type="scientific">Clavelina lepadiformis</name>
    <name type="common">Light-bulb sea squirt</name>
    <name type="synonym">Ascidia lepadiformis</name>
    <dbReference type="NCBI Taxonomy" id="159417"/>
    <lineage>
        <taxon>Eukaryota</taxon>
        <taxon>Metazoa</taxon>
        <taxon>Chordata</taxon>
        <taxon>Tunicata</taxon>
        <taxon>Ascidiacea</taxon>
        <taxon>Aplousobranchia</taxon>
        <taxon>Clavelinidae</taxon>
        <taxon>Clavelina</taxon>
    </lineage>
</organism>
<sequence length="254" mass="28423">MGGSSCSEELQIIKASLKGNNVQEAVKRIKALTCSTVPGVVVEEERDVILNDIVEVAKMFQNESEFVILINLLTWSLELLKRIEKETTCFQRLTEWGNLVAMATRSMRRNVMKTEIENHALPFQQSLLATIQAVNCDKGSAKKETEALCLYFLAGCDVALENNHQAEENCQMAILAMKDGCGDGMKKKALTAAIYHINAVTNHEQNKFEAAIQQYTEAIDVFVSSEDIGPEEKQQNIDVINAWRQRATDRLPID</sequence>
<dbReference type="Proteomes" id="UP001642483">
    <property type="component" value="Unassembled WGS sequence"/>
</dbReference>
<reference evidence="1 2" key="1">
    <citation type="submission" date="2024-02" db="EMBL/GenBank/DDBJ databases">
        <authorList>
            <person name="Daric V."/>
            <person name="Darras S."/>
        </authorList>
    </citation>
    <scope>NUCLEOTIDE SEQUENCE [LARGE SCALE GENOMIC DNA]</scope>
</reference>
<evidence type="ECO:0000313" key="2">
    <source>
        <dbReference type="Proteomes" id="UP001642483"/>
    </source>
</evidence>
<keyword evidence="2" id="KW-1185">Reference proteome</keyword>
<proteinExistence type="predicted"/>
<accession>A0ABP0GAL1</accession>
<dbReference type="EMBL" id="CAWYQH010000108">
    <property type="protein sequence ID" value="CAK8688841.1"/>
    <property type="molecule type" value="Genomic_DNA"/>
</dbReference>
<gene>
    <name evidence="1" type="ORF">CVLEPA_LOCUS20806</name>
</gene>
<name>A0ABP0GAL1_CLALP</name>
<protein>
    <submittedName>
        <fullName evidence="1">Uncharacterized protein</fullName>
    </submittedName>
</protein>
<comment type="caution">
    <text evidence="1">The sequence shown here is derived from an EMBL/GenBank/DDBJ whole genome shotgun (WGS) entry which is preliminary data.</text>
</comment>